<dbReference type="GO" id="GO:0005912">
    <property type="term" value="C:adherens junction"/>
    <property type="evidence" value="ECO:0007669"/>
    <property type="project" value="TreeGrafter"/>
</dbReference>
<keyword evidence="2" id="KW-1185">Reference proteome</keyword>
<dbReference type="GO" id="GO:0098887">
    <property type="term" value="P:neurotransmitter receptor transport, endosome to postsynaptic membrane"/>
    <property type="evidence" value="ECO:0007669"/>
    <property type="project" value="TreeGrafter"/>
</dbReference>
<sequence length="135" mass="15999">MFKYIPIFKGCNRQIEYVDNRHSSLPNVPEEIFRYSNSLEELLLDANHIRDLPKNSGSEAPSTPEYLERLRLLRSTPTLEYSDPLRLFRLTQEYSDPLRLLRSTPTLEYSDLLRLMRLNLEYSGMQCKSRELGQW</sequence>
<dbReference type="STRING" id="139723.A0A182MEK7"/>
<dbReference type="GO" id="GO:0098968">
    <property type="term" value="P:neurotransmitter receptor transport postsynaptic membrane to endosome"/>
    <property type="evidence" value="ECO:0007669"/>
    <property type="project" value="TreeGrafter"/>
</dbReference>
<dbReference type="GO" id="GO:0045211">
    <property type="term" value="C:postsynaptic membrane"/>
    <property type="evidence" value="ECO:0007669"/>
    <property type="project" value="TreeGrafter"/>
</dbReference>
<dbReference type="GO" id="GO:0045197">
    <property type="term" value="P:establishment or maintenance of epithelial cell apical/basal polarity"/>
    <property type="evidence" value="ECO:0007669"/>
    <property type="project" value="TreeGrafter"/>
</dbReference>
<dbReference type="GO" id="GO:0098609">
    <property type="term" value="P:cell-cell adhesion"/>
    <property type="evidence" value="ECO:0007669"/>
    <property type="project" value="TreeGrafter"/>
</dbReference>
<dbReference type="InterPro" id="IPR001611">
    <property type="entry name" value="Leu-rich_rpt"/>
</dbReference>
<dbReference type="GO" id="GO:0016323">
    <property type="term" value="C:basolateral plasma membrane"/>
    <property type="evidence" value="ECO:0007669"/>
    <property type="project" value="TreeGrafter"/>
</dbReference>
<dbReference type="AlphaFoldDB" id="A0A182MEK7"/>
<reference evidence="2" key="1">
    <citation type="submission" date="2013-09" db="EMBL/GenBank/DDBJ databases">
        <title>The Genome Sequence of Anopheles culicifacies species A.</title>
        <authorList>
            <consortium name="The Broad Institute Genomics Platform"/>
            <person name="Neafsey D.E."/>
            <person name="Besansky N."/>
            <person name="Howell P."/>
            <person name="Walton C."/>
            <person name="Young S.K."/>
            <person name="Zeng Q."/>
            <person name="Gargeya S."/>
            <person name="Fitzgerald M."/>
            <person name="Haas B."/>
            <person name="Abouelleil A."/>
            <person name="Allen A.W."/>
            <person name="Alvarado L."/>
            <person name="Arachchi H.M."/>
            <person name="Berlin A.M."/>
            <person name="Chapman S.B."/>
            <person name="Gainer-Dewar J."/>
            <person name="Goldberg J."/>
            <person name="Griggs A."/>
            <person name="Gujja S."/>
            <person name="Hansen M."/>
            <person name="Howarth C."/>
            <person name="Imamovic A."/>
            <person name="Ireland A."/>
            <person name="Larimer J."/>
            <person name="McCowan C."/>
            <person name="Murphy C."/>
            <person name="Pearson M."/>
            <person name="Poon T.W."/>
            <person name="Priest M."/>
            <person name="Roberts A."/>
            <person name="Saif S."/>
            <person name="Shea T."/>
            <person name="Sisk P."/>
            <person name="Sykes S."/>
            <person name="Wortman J."/>
            <person name="Nusbaum C."/>
            <person name="Birren B."/>
        </authorList>
    </citation>
    <scope>NUCLEOTIDE SEQUENCE [LARGE SCALE GENOMIC DNA]</scope>
    <source>
        <strain evidence="2">A-37</strain>
    </source>
</reference>
<evidence type="ECO:0000313" key="2">
    <source>
        <dbReference type="Proteomes" id="UP000075883"/>
    </source>
</evidence>
<dbReference type="Proteomes" id="UP000075883">
    <property type="component" value="Unassembled WGS sequence"/>
</dbReference>
<evidence type="ECO:0000313" key="1">
    <source>
        <dbReference type="EnsemblMetazoa" id="ACUA016369-PA"/>
    </source>
</evidence>
<organism evidence="1 2">
    <name type="scientific">Anopheles culicifacies</name>
    <dbReference type="NCBI Taxonomy" id="139723"/>
    <lineage>
        <taxon>Eukaryota</taxon>
        <taxon>Metazoa</taxon>
        <taxon>Ecdysozoa</taxon>
        <taxon>Arthropoda</taxon>
        <taxon>Hexapoda</taxon>
        <taxon>Insecta</taxon>
        <taxon>Pterygota</taxon>
        <taxon>Neoptera</taxon>
        <taxon>Endopterygota</taxon>
        <taxon>Diptera</taxon>
        <taxon>Nematocera</taxon>
        <taxon>Culicoidea</taxon>
        <taxon>Culicidae</taxon>
        <taxon>Anophelinae</taxon>
        <taxon>Anopheles</taxon>
        <taxon>culicifacies species complex</taxon>
    </lineage>
</organism>
<accession>A0A182MEK7</accession>
<dbReference type="PROSITE" id="PS51450">
    <property type="entry name" value="LRR"/>
    <property type="match status" value="1"/>
</dbReference>
<dbReference type="Gene3D" id="3.80.10.10">
    <property type="entry name" value="Ribonuclease Inhibitor"/>
    <property type="match status" value="1"/>
</dbReference>
<dbReference type="GO" id="GO:0043113">
    <property type="term" value="P:receptor clustering"/>
    <property type="evidence" value="ECO:0007669"/>
    <property type="project" value="TreeGrafter"/>
</dbReference>
<protein>
    <submittedName>
        <fullName evidence="1">Uncharacterized protein</fullName>
    </submittedName>
</protein>
<dbReference type="InterPro" id="IPR032675">
    <property type="entry name" value="LRR_dom_sf"/>
</dbReference>
<dbReference type="EnsemblMetazoa" id="ACUA016369-RA">
    <property type="protein sequence ID" value="ACUA016369-PA"/>
    <property type="gene ID" value="ACUA016369"/>
</dbReference>
<dbReference type="EMBL" id="AXCM01008532">
    <property type="status" value="NOT_ANNOTATED_CDS"/>
    <property type="molecule type" value="Genomic_DNA"/>
</dbReference>
<proteinExistence type="predicted"/>
<dbReference type="VEuPathDB" id="VectorBase:ACUA016369"/>
<dbReference type="PANTHER" id="PTHR23119:SF44">
    <property type="entry name" value="PROTEIN LAP4"/>
    <property type="match status" value="1"/>
</dbReference>
<dbReference type="GO" id="GO:0019901">
    <property type="term" value="F:protein kinase binding"/>
    <property type="evidence" value="ECO:0007669"/>
    <property type="project" value="TreeGrafter"/>
</dbReference>
<reference evidence="1" key="2">
    <citation type="submission" date="2020-05" db="UniProtKB">
        <authorList>
            <consortium name="EnsemblMetazoa"/>
        </authorList>
    </citation>
    <scope>IDENTIFICATION</scope>
    <source>
        <strain evidence="1">A-37</strain>
    </source>
</reference>
<dbReference type="EMBL" id="AXCM01008533">
    <property type="status" value="NOT_ANNOTATED_CDS"/>
    <property type="molecule type" value="Genomic_DNA"/>
</dbReference>
<dbReference type="InterPro" id="IPR050614">
    <property type="entry name" value="Synaptic_Scaffolding_LAP-MAGUK"/>
</dbReference>
<name>A0A182MEK7_9DIPT</name>
<dbReference type="PANTHER" id="PTHR23119">
    <property type="entry name" value="DISCS LARGE"/>
    <property type="match status" value="1"/>
</dbReference>
<dbReference type="GO" id="GO:0014069">
    <property type="term" value="C:postsynaptic density"/>
    <property type="evidence" value="ECO:0007669"/>
    <property type="project" value="TreeGrafter"/>
</dbReference>